<organism evidence="13">
    <name type="scientific">Trypanosoma brucei</name>
    <dbReference type="NCBI Taxonomy" id="5691"/>
    <lineage>
        <taxon>Eukaryota</taxon>
        <taxon>Discoba</taxon>
        <taxon>Euglenozoa</taxon>
        <taxon>Kinetoplastea</taxon>
        <taxon>Metakinetoplastina</taxon>
        <taxon>Trypanosomatida</taxon>
        <taxon>Trypanosomatidae</taxon>
        <taxon>Trypanosoma</taxon>
    </lineage>
</organism>
<feature type="region of interest" description="Disordered" evidence="9">
    <location>
        <begin position="190"/>
        <end position="230"/>
    </location>
</feature>
<feature type="region of interest" description="Disordered" evidence="9">
    <location>
        <begin position="465"/>
        <end position="494"/>
    </location>
</feature>
<evidence type="ECO:0000256" key="8">
    <source>
        <dbReference type="ARBA" id="ARBA00023288"/>
    </source>
</evidence>
<feature type="domain" description="Trypanosome variant surface glycoprotein B-type N-terminal" evidence="12">
    <location>
        <begin position="12"/>
        <end position="406"/>
    </location>
</feature>
<evidence type="ECO:0000256" key="2">
    <source>
        <dbReference type="ARBA" id="ARBA00004609"/>
    </source>
</evidence>
<keyword evidence="4" id="KW-0336">GPI-anchor</keyword>
<keyword evidence="8" id="KW-0449">Lipoprotein</keyword>
<evidence type="ECO:0000256" key="10">
    <source>
        <dbReference type="SAM" id="SignalP"/>
    </source>
</evidence>
<evidence type="ECO:0000256" key="4">
    <source>
        <dbReference type="ARBA" id="ARBA00022622"/>
    </source>
</evidence>
<dbReference type="InterPro" id="IPR019609">
    <property type="entry name" value="Variant_surf_glycoprt_trypan_C"/>
</dbReference>
<comment type="subcellular location">
    <subcellularLocation>
        <location evidence="2">Cell membrane</location>
        <topology evidence="2">Lipid-anchor</topology>
        <topology evidence="2">GPI-anchor</topology>
    </subcellularLocation>
</comment>
<protein>
    <submittedName>
        <fullName evidence="13">Variant surface glycoprotein 1125.4114</fullName>
    </submittedName>
</protein>
<keyword evidence="3" id="KW-1003">Cell membrane</keyword>
<dbReference type="GO" id="GO:0005886">
    <property type="term" value="C:plasma membrane"/>
    <property type="evidence" value="ECO:0007669"/>
    <property type="project" value="UniProtKB-SubCell"/>
</dbReference>
<sequence>MSLKMSLAIVFAASGVRAAGENVKEFRDICVLYQLLSSKPVQYKSANAETSSPADQMGAVQSNIILLNLTKITEEVKAILSVTEKDSEWEQISQKTPQKTYFKDQKQFDDMKSSYQTLIGETKKQFREDNDIPLPAAARQNLRSAMTQLANTVQNIQTAFEVANQQETKLRRQPKKHMMTALYGETATATITDTRDPDADFQPDLSTSSPWTASNTRDDECKKPPPTSTGAGRALAADAICLCTKSATTAHDACLSSGNIGSDNMHGATAKATLATLWGKIKAECDKIVQSGSHEPSAATLTAAANTYFGSGGGVNWGSAMDGNLDSTALPATRQNIIGRYVIKNGQAPACSSASYTDSTQYTGICIDYTDLVKDAKGIAWVSETNKAAAALEKIATASAEQRALLYKAETVESPMEALLSLRRLTQTKVPTALTQTNLTAAYCNNHKTNKTCTDNNCKWDGTEETKGTCKAKPGTETPAAGTGKGAGEGAAATGCESHFNDQTACEKINEGK</sequence>
<reference evidence="13" key="1">
    <citation type="submission" date="2016-08" db="EMBL/GenBank/DDBJ databases">
        <title>VSG repertoire of Trypanosoma brucei EATRO 1125.</title>
        <authorList>
            <person name="Cross G.A."/>
        </authorList>
    </citation>
    <scope>NUCLEOTIDE SEQUENCE</scope>
    <source>
        <strain evidence="13">EATRO 1125</strain>
    </source>
</reference>
<dbReference type="EMBL" id="KX700689">
    <property type="protein sequence ID" value="APD74645.1"/>
    <property type="molecule type" value="Genomic_DNA"/>
</dbReference>
<evidence type="ECO:0000256" key="6">
    <source>
        <dbReference type="ARBA" id="ARBA00023136"/>
    </source>
</evidence>
<feature type="domain" description="Trypanosome variant surface glycoprotein C-terminal" evidence="11">
    <location>
        <begin position="444"/>
        <end position="512"/>
    </location>
</feature>
<dbReference type="VEuPathDB" id="TriTrypDB:Tb427_000112900"/>
<proteinExistence type="predicted"/>
<evidence type="ECO:0000256" key="1">
    <source>
        <dbReference type="ARBA" id="ARBA00002523"/>
    </source>
</evidence>
<feature type="compositionally biased region" description="Low complexity" evidence="9">
    <location>
        <begin position="472"/>
        <end position="482"/>
    </location>
</feature>
<feature type="chain" id="PRO_5012317309" evidence="10">
    <location>
        <begin position="19"/>
        <end position="513"/>
    </location>
</feature>
<evidence type="ECO:0000256" key="3">
    <source>
        <dbReference type="ARBA" id="ARBA00022475"/>
    </source>
</evidence>
<keyword evidence="7" id="KW-0325">Glycoprotein</keyword>
<name>A0A1J0R9P7_9TRYP</name>
<dbReference type="AlphaFoldDB" id="A0A1J0R9P7"/>
<feature type="signal peptide" evidence="10">
    <location>
        <begin position="1"/>
        <end position="18"/>
    </location>
</feature>
<dbReference type="GO" id="GO:0098552">
    <property type="term" value="C:side of membrane"/>
    <property type="evidence" value="ECO:0007669"/>
    <property type="project" value="UniProtKB-KW"/>
</dbReference>
<keyword evidence="6" id="KW-0472">Membrane</keyword>
<comment type="function">
    <text evidence="1">VSG forms a coat on the surface of the parasite. The trypanosome evades the immune response of the host by expressing a series of antigenically distinct VSGs from an estimated 1000 VSG genes.</text>
</comment>
<evidence type="ECO:0000259" key="12">
    <source>
        <dbReference type="Pfam" id="PF13206"/>
    </source>
</evidence>
<dbReference type="Pfam" id="PF10659">
    <property type="entry name" value="Trypan_glycop_C"/>
    <property type="match status" value="1"/>
</dbReference>
<evidence type="ECO:0000313" key="13">
    <source>
        <dbReference type="EMBL" id="APD74645.1"/>
    </source>
</evidence>
<dbReference type="VEuPathDB" id="TriTrypDB:Tb427_000112800"/>
<evidence type="ECO:0000256" key="5">
    <source>
        <dbReference type="ARBA" id="ARBA00022729"/>
    </source>
</evidence>
<dbReference type="InterPro" id="IPR027446">
    <property type="entry name" value="VSG_C_dom_sf"/>
</dbReference>
<keyword evidence="5 10" id="KW-0732">Signal</keyword>
<dbReference type="VEuPathDB" id="TriTrypDB:Tb1125.Tb11.v5.0912"/>
<evidence type="ECO:0000259" key="11">
    <source>
        <dbReference type="Pfam" id="PF10659"/>
    </source>
</evidence>
<evidence type="ECO:0000256" key="7">
    <source>
        <dbReference type="ARBA" id="ARBA00023180"/>
    </source>
</evidence>
<dbReference type="Pfam" id="PF13206">
    <property type="entry name" value="VSG_B"/>
    <property type="match status" value="1"/>
</dbReference>
<dbReference type="SUPFAM" id="SSF118251">
    <property type="entry name" value="Variant surface glycoprotein MITAT 1.2, VSG 221, C-terminal domain"/>
    <property type="match status" value="1"/>
</dbReference>
<accession>A0A1J0R9P7</accession>
<evidence type="ECO:0000256" key="9">
    <source>
        <dbReference type="SAM" id="MobiDB-lite"/>
    </source>
</evidence>
<feature type="compositionally biased region" description="Polar residues" evidence="9">
    <location>
        <begin position="204"/>
        <end position="215"/>
    </location>
</feature>
<dbReference type="VEuPathDB" id="TriTrypDB:Tb11.v5.0912"/>
<dbReference type="InterPro" id="IPR025932">
    <property type="entry name" value="Trypano_VSG_B_N_dom"/>
</dbReference>